<evidence type="ECO:0000313" key="1">
    <source>
        <dbReference type="EMBL" id="UWD34996.1"/>
    </source>
</evidence>
<proteinExistence type="predicted"/>
<evidence type="ECO:0000313" key="2">
    <source>
        <dbReference type="Proteomes" id="UP001059819"/>
    </source>
</evidence>
<protein>
    <submittedName>
        <fullName evidence="1">BspA family leucine-rich repeat surface protein</fullName>
    </submittedName>
</protein>
<dbReference type="NCBIfam" id="TIGR02167">
    <property type="entry name" value="Liste_lipo_26"/>
    <property type="match status" value="3"/>
</dbReference>
<keyword evidence="2" id="KW-1185">Reference proteome</keyword>
<dbReference type="Pfam" id="PF03382">
    <property type="entry name" value="DUF285"/>
    <property type="match status" value="3"/>
</dbReference>
<dbReference type="InterPro" id="IPR011889">
    <property type="entry name" value="Liste_lipo_26"/>
</dbReference>
<dbReference type="Proteomes" id="UP001059819">
    <property type="component" value="Chromosome"/>
</dbReference>
<reference evidence="1" key="1">
    <citation type="submission" date="2022-08" db="EMBL/GenBank/DDBJ databases">
        <title>Complete genome sequence of Mycoplasma cottewii type strain VIS.</title>
        <authorList>
            <person name="Spergser J."/>
        </authorList>
    </citation>
    <scope>NUCLEOTIDE SEQUENCE</scope>
    <source>
        <strain evidence="1">VIS</strain>
    </source>
</reference>
<dbReference type="RefSeq" id="WP_259430157.1">
    <property type="nucleotide sequence ID" value="NZ_CP103424.1"/>
</dbReference>
<dbReference type="EMBL" id="CP103424">
    <property type="protein sequence ID" value="UWD34996.1"/>
    <property type="molecule type" value="Genomic_DNA"/>
</dbReference>
<gene>
    <name evidence="1" type="ORF">NX779_04315</name>
</gene>
<organism evidence="1 2">
    <name type="scientific">Mycoplasma cottewii</name>
    <dbReference type="NCBI Taxonomy" id="51364"/>
    <lineage>
        <taxon>Bacteria</taxon>
        <taxon>Bacillati</taxon>
        <taxon>Mycoplasmatota</taxon>
        <taxon>Mollicutes</taxon>
        <taxon>Mycoplasmataceae</taxon>
        <taxon>Mycoplasma</taxon>
    </lineage>
</organism>
<accession>A0ABY5TY86</accession>
<dbReference type="InterPro" id="IPR005046">
    <property type="entry name" value="DUF285"/>
</dbReference>
<name>A0ABY5TY86_9MOLU</name>
<sequence length="338" mass="39011">MEDNGLKTRPLKKVPKNLPHRIESLDASFAFCVGDEIEDLAYWDTSNIISMAATFAFSKFNTDISTKEVNVGNNKYIAWDVSNVTDMSYMFHESLNFDKDISNWNTSKVTDMKWMFGSMWSDGSPFNQDISTKEVDVGSKKYVAWDVSKVTDMSHMFSKASQFNQNIGNWNTSNVTDMSHMFYTSIFSKVGSYFNQDISTKEVNVGNNKYIAWDTSNVTKMSSMFYKCNRFDKNIGNWNTSKVTDMSHMFSGSKEGFLSVELSTIFNQDISTKEVNVGNNKYIAWDVSNVENMNNMLYKSEFFDQDISNWNVDNCSSFNDFIERDNDVDWNKIPKKFW</sequence>